<comment type="caution">
    <text evidence="9">Lacks conserved residue(s) required for the propagation of feature annotation.</text>
</comment>
<dbReference type="PRINTS" id="PR00781">
    <property type="entry name" value="LIPOSIGPTASE"/>
</dbReference>
<comment type="similarity">
    <text evidence="1 9 10">Belongs to the peptidase A8 family.</text>
</comment>
<dbReference type="Proteomes" id="UP000215509">
    <property type="component" value="Unassembled WGS sequence"/>
</dbReference>
<dbReference type="OrthoDB" id="9810259at2"/>
<feature type="active site" evidence="9">
    <location>
        <position position="109"/>
    </location>
</feature>
<comment type="caution">
    <text evidence="11">The sequence shown here is derived from an EMBL/GenBank/DDBJ whole genome shotgun (WGS) entry which is preliminary data.</text>
</comment>
<comment type="subcellular location">
    <subcellularLocation>
        <location evidence="9">Cell membrane</location>
        <topology evidence="9">Multi-pass membrane protein</topology>
    </subcellularLocation>
</comment>
<evidence type="ECO:0000256" key="6">
    <source>
        <dbReference type="ARBA" id="ARBA00022801"/>
    </source>
</evidence>
<comment type="catalytic activity">
    <reaction evidence="9">
        <text>Release of signal peptides from bacterial membrane prolipoproteins. Hydrolyzes -Xaa-Yaa-Zaa-|-(S,diacylglyceryl)Cys-, in which Xaa is hydrophobic (preferably Leu), and Yaa (Ala or Ser) and Zaa (Gly or Ala) have small, neutral side chains.</text>
        <dbReference type="EC" id="3.4.23.36"/>
    </reaction>
</comment>
<keyword evidence="7 9" id="KW-1133">Transmembrane helix</keyword>
<evidence type="ECO:0000256" key="9">
    <source>
        <dbReference type="HAMAP-Rule" id="MF_00161"/>
    </source>
</evidence>
<evidence type="ECO:0000256" key="4">
    <source>
        <dbReference type="ARBA" id="ARBA00022692"/>
    </source>
</evidence>
<protein>
    <recommendedName>
        <fullName evidence="9">Lipoprotein signal peptidase</fullName>
        <ecNumber evidence="9">3.4.23.36</ecNumber>
    </recommendedName>
    <alternativeName>
        <fullName evidence="9">Prolipoprotein signal peptidase</fullName>
    </alternativeName>
    <alternativeName>
        <fullName evidence="9">Signal peptidase II</fullName>
        <shortName evidence="9">SPase II</shortName>
    </alternativeName>
</protein>
<evidence type="ECO:0000256" key="3">
    <source>
        <dbReference type="ARBA" id="ARBA00022670"/>
    </source>
</evidence>
<dbReference type="GO" id="GO:0006508">
    <property type="term" value="P:proteolysis"/>
    <property type="evidence" value="ECO:0007669"/>
    <property type="project" value="UniProtKB-KW"/>
</dbReference>
<evidence type="ECO:0000313" key="11">
    <source>
        <dbReference type="EMBL" id="OXM87889.1"/>
    </source>
</evidence>
<dbReference type="GO" id="GO:0005886">
    <property type="term" value="C:plasma membrane"/>
    <property type="evidence" value="ECO:0007669"/>
    <property type="project" value="UniProtKB-SubCell"/>
</dbReference>
<feature type="transmembrane region" description="Helical" evidence="9">
    <location>
        <begin position="119"/>
        <end position="140"/>
    </location>
</feature>
<comment type="function">
    <text evidence="9">This protein specifically catalyzes the removal of signal peptides from prolipoproteins.</text>
</comment>
<keyword evidence="3 9" id="KW-0645">Protease</keyword>
<sequence>MLFYIIAGLVVAIDQMTKILIRMNVEIGETIPLWGMELTHYENSGMAHSLFQGYGRLFAVAAILFVTVVIYYRRQGVLKGVMADLSFGFLAGGAAGNGIDRILFGQVTDFLTSRSGKGILNLADHAIEIGIVLFIVSGLLQMVRKRRSSELTNKNS</sequence>
<keyword evidence="6 9" id="KW-0378">Hydrolase</keyword>
<dbReference type="EC" id="3.4.23.36" evidence="9"/>
<dbReference type="PANTHER" id="PTHR33695:SF1">
    <property type="entry name" value="LIPOPROTEIN SIGNAL PEPTIDASE"/>
    <property type="match status" value="1"/>
</dbReference>
<accession>A0A229UY65</accession>
<dbReference type="HAMAP" id="MF_00161">
    <property type="entry name" value="LspA"/>
    <property type="match status" value="1"/>
</dbReference>
<feature type="active site" evidence="9">
    <location>
        <position position="124"/>
    </location>
</feature>
<dbReference type="UniPathway" id="UPA00665"/>
<evidence type="ECO:0000256" key="8">
    <source>
        <dbReference type="ARBA" id="ARBA00023136"/>
    </source>
</evidence>
<dbReference type="AlphaFoldDB" id="A0A229UY65"/>
<dbReference type="RefSeq" id="WP_094013139.1">
    <property type="nucleotide sequence ID" value="NZ_NMQW01000002.1"/>
</dbReference>
<keyword evidence="12" id="KW-1185">Reference proteome</keyword>
<keyword evidence="5 9" id="KW-0064">Aspartyl protease</keyword>
<evidence type="ECO:0000256" key="1">
    <source>
        <dbReference type="ARBA" id="ARBA00006139"/>
    </source>
</evidence>
<evidence type="ECO:0000256" key="2">
    <source>
        <dbReference type="ARBA" id="ARBA00022475"/>
    </source>
</evidence>
<proteinExistence type="inferred from homology"/>
<dbReference type="PANTHER" id="PTHR33695">
    <property type="entry name" value="LIPOPROTEIN SIGNAL PEPTIDASE"/>
    <property type="match status" value="1"/>
</dbReference>
<evidence type="ECO:0000256" key="10">
    <source>
        <dbReference type="RuleBase" id="RU004181"/>
    </source>
</evidence>
<dbReference type="NCBIfam" id="TIGR00077">
    <property type="entry name" value="lspA"/>
    <property type="match status" value="1"/>
</dbReference>
<keyword evidence="2 9" id="KW-1003">Cell membrane</keyword>
<keyword evidence="8 9" id="KW-0472">Membrane</keyword>
<keyword evidence="4 9" id="KW-0812">Transmembrane</keyword>
<dbReference type="GO" id="GO:0004190">
    <property type="term" value="F:aspartic-type endopeptidase activity"/>
    <property type="evidence" value="ECO:0007669"/>
    <property type="project" value="UniProtKB-UniRule"/>
</dbReference>
<name>A0A229UY65_9BACL</name>
<organism evidence="11 12">
    <name type="scientific">Paenibacillus rigui</name>
    <dbReference type="NCBI Taxonomy" id="554312"/>
    <lineage>
        <taxon>Bacteria</taxon>
        <taxon>Bacillati</taxon>
        <taxon>Bacillota</taxon>
        <taxon>Bacilli</taxon>
        <taxon>Bacillales</taxon>
        <taxon>Paenibacillaceae</taxon>
        <taxon>Paenibacillus</taxon>
    </lineage>
</organism>
<dbReference type="EMBL" id="NMQW01000002">
    <property type="protein sequence ID" value="OXM87889.1"/>
    <property type="molecule type" value="Genomic_DNA"/>
</dbReference>
<comment type="pathway">
    <text evidence="9">Protein modification; lipoprotein biosynthesis (signal peptide cleavage).</text>
</comment>
<feature type="transmembrane region" description="Helical" evidence="9">
    <location>
        <begin position="53"/>
        <end position="72"/>
    </location>
</feature>
<gene>
    <name evidence="9 11" type="primary">lspA</name>
    <name evidence="11" type="ORF">CF651_01920</name>
</gene>
<evidence type="ECO:0000313" key="12">
    <source>
        <dbReference type="Proteomes" id="UP000215509"/>
    </source>
</evidence>
<dbReference type="Pfam" id="PF01252">
    <property type="entry name" value="Peptidase_A8"/>
    <property type="match status" value="1"/>
</dbReference>
<evidence type="ECO:0000256" key="7">
    <source>
        <dbReference type="ARBA" id="ARBA00022989"/>
    </source>
</evidence>
<dbReference type="InterPro" id="IPR001872">
    <property type="entry name" value="Peptidase_A8"/>
</dbReference>
<reference evidence="11 12" key="1">
    <citation type="submission" date="2017-07" db="EMBL/GenBank/DDBJ databases">
        <title>Genome sequencing and assembly of Paenibacillus rigui.</title>
        <authorList>
            <person name="Mayilraj S."/>
        </authorList>
    </citation>
    <scope>NUCLEOTIDE SEQUENCE [LARGE SCALE GENOMIC DNA]</scope>
    <source>
        <strain evidence="11 12">JCM 16352</strain>
    </source>
</reference>
<evidence type="ECO:0000256" key="5">
    <source>
        <dbReference type="ARBA" id="ARBA00022750"/>
    </source>
</evidence>
<feature type="transmembrane region" description="Helical" evidence="9">
    <location>
        <begin position="81"/>
        <end position="99"/>
    </location>
</feature>